<dbReference type="Proteomes" id="UP000574769">
    <property type="component" value="Unassembled WGS sequence"/>
</dbReference>
<gene>
    <name evidence="1" type="ORF">GGQ96_003497</name>
</gene>
<proteinExistence type="predicted"/>
<evidence type="ECO:0000313" key="1">
    <source>
        <dbReference type="EMBL" id="MBB4619344.1"/>
    </source>
</evidence>
<protein>
    <recommendedName>
        <fullName evidence="3">Phage gp6-like head-tail connector protein</fullName>
    </recommendedName>
</protein>
<dbReference type="InterPro" id="IPR006450">
    <property type="entry name" value="Phage_HK97_gp6-like"/>
</dbReference>
<dbReference type="RefSeq" id="WP_184116667.1">
    <property type="nucleotide sequence ID" value="NZ_JACHNY010000009.1"/>
</dbReference>
<reference evidence="1 2" key="1">
    <citation type="submission" date="2020-08" db="EMBL/GenBank/DDBJ databases">
        <title>Genomic Encyclopedia of Type Strains, Phase IV (KMG-IV): sequencing the most valuable type-strain genomes for metagenomic binning, comparative biology and taxonomic classification.</title>
        <authorList>
            <person name="Goeker M."/>
        </authorList>
    </citation>
    <scope>NUCLEOTIDE SEQUENCE [LARGE SCALE GENOMIC DNA]</scope>
    <source>
        <strain evidence="1 2">DSM 15867</strain>
    </source>
</reference>
<organism evidence="1 2">
    <name type="scientific">Sphingomonas abaci</name>
    <dbReference type="NCBI Taxonomy" id="237611"/>
    <lineage>
        <taxon>Bacteria</taxon>
        <taxon>Pseudomonadati</taxon>
        <taxon>Pseudomonadota</taxon>
        <taxon>Alphaproteobacteria</taxon>
        <taxon>Sphingomonadales</taxon>
        <taxon>Sphingomonadaceae</taxon>
        <taxon>Sphingomonas</taxon>
    </lineage>
</organism>
<accession>A0A7W7ALP0</accession>
<evidence type="ECO:0000313" key="2">
    <source>
        <dbReference type="Proteomes" id="UP000574769"/>
    </source>
</evidence>
<evidence type="ECO:0008006" key="3">
    <source>
        <dbReference type="Google" id="ProtNLM"/>
    </source>
</evidence>
<name>A0A7W7ALP0_9SPHN</name>
<keyword evidence="2" id="KW-1185">Reference proteome</keyword>
<sequence length="109" mass="11731">MMNGQEASALVAPVAAAAREMLRLAGNDEDALLLRLAMTALGLAEAFCGQRLLRRADADGLAESWSDLPPPIAHGLVLMAVHLFENRHAEIGVPIAVAALWRPWRRLGL</sequence>
<dbReference type="AlphaFoldDB" id="A0A7W7ALP0"/>
<dbReference type="Gene3D" id="1.10.3230.30">
    <property type="entry name" value="Phage gp6-like head-tail connector protein"/>
    <property type="match status" value="1"/>
</dbReference>
<dbReference type="EMBL" id="JACHNY010000009">
    <property type="protein sequence ID" value="MBB4619344.1"/>
    <property type="molecule type" value="Genomic_DNA"/>
</dbReference>
<dbReference type="NCBIfam" id="TIGR01560">
    <property type="entry name" value="put_DNA_pack"/>
    <property type="match status" value="1"/>
</dbReference>
<comment type="caution">
    <text evidence="1">The sequence shown here is derived from an EMBL/GenBank/DDBJ whole genome shotgun (WGS) entry which is preliminary data.</text>
</comment>
<dbReference type="CDD" id="cd08054">
    <property type="entry name" value="gp6"/>
    <property type="match status" value="1"/>
</dbReference>